<dbReference type="PANTHER" id="PTHR12266">
    <property type="entry name" value="NA+/CA2+ K+ INDEPENDENT EXCHANGER"/>
    <property type="match status" value="1"/>
</dbReference>
<evidence type="ECO:0000256" key="1">
    <source>
        <dbReference type="ARBA" id="ARBA00004141"/>
    </source>
</evidence>
<keyword evidence="4 7" id="KW-0812">Transmembrane</keyword>
<feature type="domain" description="Sodium/calcium exchanger membrane region" evidence="9">
    <location>
        <begin position="118"/>
        <end position="259"/>
    </location>
</feature>
<dbReference type="InterPro" id="IPR044880">
    <property type="entry name" value="NCX_ion-bd_dom_sf"/>
</dbReference>
<dbReference type="eggNOG" id="KOG2399">
    <property type="taxonomic scope" value="Eukaryota"/>
</dbReference>
<feature type="transmembrane region" description="Helical" evidence="7">
    <location>
        <begin position="416"/>
        <end position="434"/>
    </location>
</feature>
<feature type="transmembrane region" description="Helical" evidence="7">
    <location>
        <begin position="581"/>
        <end position="604"/>
    </location>
</feature>
<feature type="transmembrane region" description="Helical" evidence="7">
    <location>
        <begin position="440"/>
        <end position="460"/>
    </location>
</feature>
<feature type="transmembrane region" description="Helical" evidence="7">
    <location>
        <begin position="216"/>
        <end position="235"/>
    </location>
</feature>
<organism evidence="10 11">
    <name type="scientific">Pyronema omphalodes (strain CBS 100304)</name>
    <name type="common">Pyronema confluens</name>
    <dbReference type="NCBI Taxonomy" id="1076935"/>
    <lineage>
        <taxon>Eukaryota</taxon>
        <taxon>Fungi</taxon>
        <taxon>Dikarya</taxon>
        <taxon>Ascomycota</taxon>
        <taxon>Pezizomycotina</taxon>
        <taxon>Pezizomycetes</taxon>
        <taxon>Pezizales</taxon>
        <taxon>Pyronemataceae</taxon>
        <taxon>Pyronema</taxon>
    </lineage>
</organism>
<evidence type="ECO:0000256" key="8">
    <source>
        <dbReference type="SAM" id="SignalP"/>
    </source>
</evidence>
<dbReference type="GO" id="GO:0016020">
    <property type="term" value="C:membrane"/>
    <property type="evidence" value="ECO:0007669"/>
    <property type="project" value="UniProtKB-SubCell"/>
</dbReference>
<dbReference type="InterPro" id="IPR051359">
    <property type="entry name" value="CaCA_antiporter"/>
</dbReference>
<reference evidence="10 11" key="1">
    <citation type="journal article" date="2013" name="PLoS Genet.">
        <title>The genome and development-dependent transcriptomes of Pyronema confluens: a window into fungal evolution.</title>
        <authorList>
            <person name="Traeger S."/>
            <person name="Altegoer F."/>
            <person name="Freitag M."/>
            <person name="Gabaldon T."/>
            <person name="Kempken F."/>
            <person name="Kumar A."/>
            <person name="Marcet-Houben M."/>
            <person name="Poggeler S."/>
            <person name="Stajich J.E."/>
            <person name="Nowrousian M."/>
        </authorList>
    </citation>
    <scope>NUCLEOTIDE SEQUENCE [LARGE SCALE GENOMIC DNA]</scope>
    <source>
        <strain evidence="11">CBS 100304</strain>
        <tissue evidence="10">Vegetative mycelium</tissue>
    </source>
</reference>
<evidence type="ECO:0000256" key="5">
    <source>
        <dbReference type="ARBA" id="ARBA00022989"/>
    </source>
</evidence>
<feature type="transmembrane region" description="Helical" evidence="7">
    <location>
        <begin position="541"/>
        <end position="561"/>
    </location>
</feature>
<dbReference type="EMBL" id="HF935329">
    <property type="protein sequence ID" value="CCX06971.1"/>
    <property type="molecule type" value="Genomic_DNA"/>
</dbReference>
<feature type="transmembrane region" description="Helical" evidence="7">
    <location>
        <begin position="512"/>
        <end position="529"/>
    </location>
</feature>
<evidence type="ECO:0000313" key="11">
    <source>
        <dbReference type="Proteomes" id="UP000018144"/>
    </source>
</evidence>
<feature type="transmembrane region" description="Helical" evidence="7">
    <location>
        <begin position="654"/>
        <end position="678"/>
    </location>
</feature>
<evidence type="ECO:0000256" key="2">
    <source>
        <dbReference type="ARBA" id="ARBA00008170"/>
    </source>
</evidence>
<feature type="transmembrane region" description="Helical" evidence="7">
    <location>
        <begin position="481"/>
        <end position="506"/>
    </location>
</feature>
<dbReference type="Pfam" id="PF01699">
    <property type="entry name" value="Na_Ca_ex"/>
    <property type="match status" value="2"/>
</dbReference>
<comment type="subcellular location">
    <subcellularLocation>
        <location evidence="1">Membrane</location>
        <topology evidence="1">Multi-pass membrane protein</topology>
    </subcellularLocation>
</comment>
<dbReference type="AlphaFoldDB" id="U4KYC0"/>
<sequence length="685" mass="75429">MSRFYFLKSPLVGVTLLYLLILTILSTAVDGEKFELRRGTESVVSSLPKVQLALGLAEEPPFEGDLPKCEDVNSFPSEEQCTFVRESCKDEISGRINYLEIYYCYQSMSPIFRWAGLGLWLCLLFTTLGVTANDFLTANLTVLAKIFDFSQSMAGATFMAFGNGAPDIFSTFTAINKGQGSLAISELIGAASFVTSVVLGMMILFAPPFKVPRRTFGRDFSFFVGAALFVLIIVADGKIEMWECITMVIYYLLYLLFLFIWGKVEENHGNKNRGLILPNTESTPFIMQGNYGTLLQSGSASGGGPSGERLEHLERRRLEGILGVEPDQRIQAEMALRRPALINAVQRQSKFIPASVASTSAAAILFPKLRNFWDQNHIGQCLSIAATPSTFFLITTTPLLRKSEVPHSESYAWNRWINALQCLTAPVFVAFVWFSDDSGLPFMAYVVCTIVSVVCLVTLFRYTTADKPPDSSWESPLSFAGFVVAMSWIYCVASEVVTFFAHVGIITKVSKAILGLTVFAIGNSIGDLFSNISLAQSQLPIMGVAACFGGPMLNLLLGISAGGLWKLLINGGMHASINIDITWTLVISAGTLLLTLGIFFCWVLWKRFELSKSIGVVLLSIWVVSTVMNCYFEWTGILGEFPAIQLMPNWANGALLLMGLLIVAINVWLIQTVTVFNWPVRSNSF</sequence>
<feature type="domain" description="Sodium/calcium exchanger membrane region" evidence="9">
    <location>
        <begin position="478"/>
        <end position="629"/>
    </location>
</feature>
<feature type="chain" id="PRO_5004650866" evidence="8">
    <location>
        <begin position="32"/>
        <end position="685"/>
    </location>
</feature>
<feature type="signal peptide" evidence="8">
    <location>
        <begin position="1"/>
        <end position="31"/>
    </location>
</feature>
<dbReference type="STRING" id="1076935.U4KYC0"/>
<gene>
    <name evidence="10" type="ORF">PCON_06558</name>
</gene>
<keyword evidence="3" id="KW-0813">Transport</keyword>
<name>U4KYC0_PYROM</name>
<evidence type="ECO:0000259" key="9">
    <source>
        <dbReference type="Pfam" id="PF01699"/>
    </source>
</evidence>
<dbReference type="PANTHER" id="PTHR12266:SF0">
    <property type="entry name" value="MITOCHONDRIAL SODIUM_CALCIUM EXCHANGER PROTEIN"/>
    <property type="match status" value="1"/>
</dbReference>
<evidence type="ECO:0000256" key="6">
    <source>
        <dbReference type="ARBA" id="ARBA00023136"/>
    </source>
</evidence>
<evidence type="ECO:0000256" key="7">
    <source>
        <dbReference type="SAM" id="Phobius"/>
    </source>
</evidence>
<feature type="transmembrane region" description="Helical" evidence="7">
    <location>
        <begin position="111"/>
        <end position="130"/>
    </location>
</feature>
<accession>U4KYC0</accession>
<keyword evidence="11" id="KW-1185">Reference proteome</keyword>
<dbReference type="OrthoDB" id="407410at2759"/>
<evidence type="ECO:0000256" key="4">
    <source>
        <dbReference type="ARBA" id="ARBA00022692"/>
    </source>
</evidence>
<feature type="transmembrane region" description="Helical" evidence="7">
    <location>
        <begin position="247"/>
        <end position="264"/>
    </location>
</feature>
<comment type="similarity">
    <text evidence="2">Belongs to the Ca(2+):cation antiporter (CaCA) (TC 2.A.19) family.</text>
</comment>
<dbReference type="GO" id="GO:0008324">
    <property type="term" value="F:monoatomic cation transmembrane transporter activity"/>
    <property type="evidence" value="ECO:0007669"/>
    <property type="project" value="TreeGrafter"/>
</dbReference>
<protein>
    <submittedName>
        <fullName evidence="10">Similar to Putative cation exchanger C3A12.06c acc. no. P87122</fullName>
    </submittedName>
</protein>
<keyword evidence="8" id="KW-0732">Signal</keyword>
<keyword evidence="5 7" id="KW-1133">Transmembrane helix</keyword>
<feature type="transmembrane region" description="Helical" evidence="7">
    <location>
        <begin position="182"/>
        <end position="204"/>
    </location>
</feature>
<dbReference type="InterPro" id="IPR004837">
    <property type="entry name" value="NaCa_Exmemb"/>
</dbReference>
<feature type="transmembrane region" description="Helical" evidence="7">
    <location>
        <begin position="616"/>
        <end position="634"/>
    </location>
</feature>
<proteinExistence type="inferred from homology"/>
<evidence type="ECO:0000313" key="10">
    <source>
        <dbReference type="EMBL" id="CCX06971.1"/>
    </source>
</evidence>
<evidence type="ECO:0000256" key="3">
    <source>
        <dbReference type="ARBA" id="ARBA00022448"/>
    </source>
</evidence>
<dbReference type="Gene3D" id="1.20.1420.30">
    <property type="entry name" value="NCX, central ion-binding region"/>
    <property type="match status" value="2"/>
</dbReference>
<dbReference type="Proteomes" id="UP000018144">
    <property type="component" value="Unassembled WGS sequence"/>
</dbReference>
<keyword evidence="6 7" id="KW-0472">Membrane</keyword>
<dbReference type="OMA" id="VKQPIDM"/>
<dbReference type="GO" id="GO:0006874">
    <property type="term" value="P:intracellular calcium ion homeostasis"/>
    <property type="evidence" value="ECO:0007669"/>
    <property type="project" value="TreeGrafter"/>
</dbReference>